<dbReference type="Proteomes" id="UP000663848">
    <property type="component" value="Unassembled WGS sequence"/>
</dbReference>
<dbReference type="SMART" id="SM01005">
    <property type="entry name" value="Ala_racemase_C"/>
    <property type="match status" value="1"/>
</dbReference>
<feature type="binding site" evidence="5">
    <location>
        <position position="277"/>
    </location>
    <ligand>
        <name>substrate</name>
    </ligand>
</feature>
<evidence type="ECO:0000256" key="4">
    <source>
        <dbReference type="PIRSR" id="PIRSR600821-50"/>
    </source>
</evidence>
<dbReference type="Gene3D" id="2.40.37.10">
    <property type="entry name" value="Lyase, Ornithine Decarboxylase, Chain A, domain 1"/>
    <property type="match status" value="1"/>
</dbReference>
<dbReference type="InterPro" id="IPR011079">
    <property type="entry name" value="Ala_racemase_C"/>
</dbReference>
<dbReference type="SUPFAM" id="SSF50621">
    <property type="entry name" value="Alanine racemase C-terminal domain-like"/>
    <property type="match status" value="1"/>
</dbReference>
<evidence type="ECO:0000313" key="9">
    <source>
        <dbReference type="Proteomes" id="UP000663872"/>
    </source>
</evidence>
<dbReference type="GO" id="GO:0006522">
    <property type="term" value="P:alanine metabolic process"/>
    <property type="evidence" value="ECO:0007669"/>
    <property type="project" value="InterPro"/>
</dbReference>
<keyword evidence="3" id="KW-0413">Isomerase</keyword>
<dbReference type="InterPro" id="IPR009006">
    <property type="entry name" value="Ala_racemase/Decarboxylase_C"/>
</dbReference>
<proteinExistence type="predicted"/>
<dbReference type="Proteomes" id="UP000663872">
    <property type="component" value="Unassembled WGS sequence"/>
</dbReference>
<evidence type="ECO:0000259" key="6">
    <source>
        <dbReference type="SMART" id="SM01005"/>
    </source>
</evidence>
<evidence type="ECO:0000313" key="8">
    <source>
        <dbReference type="EMBL" id="CAF4646272.1"/>
    </source>
</evidence>
<dbReference type="InterPro" id="IPR029066">
    <property type="entry name" value="PLP-binding_barrel"/>
</dbReference>
<dbReference type="InterPro" id="IPR000821">
    <property type="entry name" value="Ala_racemase"/>
</dbReference>
<dbReference type="NCBIfam" id="TIGR00492">
    <property type="entry name" value="alr"/>
    <property type="match status" value="1"/>
</dbReference>
<protein>
    <recommendedName>
        <fullName evidence="6">Alanine racemase C-terminal domain-containing protein</fullName>
    </recommendedName>
</protein>
<dbReference type="EMBL" id="CAJOBR010001939">
    <property type="protein sequence ID" value="CAF4646272.1"/>
    <property type="molecule type" value="Genomic_DNA"/>
</dbReference>
<feature type="binding site" evidence="5">
    <location>
        <position position="103"/>
    </location>
    <ligand>
        <name>substrate</name>
    </ligand>
</feature>
<dbReference type="EMBL" id="CAJNYT010000588">
    <property type="protein sequence ID" value="CAF3357579.1"/>
    <property type="molecule type" value="Genomic_DNA"/>
</dbReference>
<reference evidence="7" key="1">
    <citation type="submission" date="2021-02" db="EMBL/GenBank/DDBJ databases">
        <authorList>
            <person name="Nowell W R."/>
        </authorList>
    </citation>
    <scope>NUCLEOTIDE SEQUENCE</scope>
</reference>
<dbReference type="AlphaFoldDB" id="A0A817WMT4"/>
<dbReference type="InterPro" id="IPR001608">
    <property type="entry name" value="Ala_racemase_N"/>
</dbReference>
<keyword evidence="2 4" id="KW-0663">Pyridoxal phosphate</keyword>
<feature type="modified residue" description="N6-(pyridoxal phosphate)lysine" evidence="4">
    <location>
        <position position="5"/>
    </location>
</feature>
<evidence type="ECO:0000256" key="5">
    <source>
        <dbReference type="PIRSR" id="PIRSR600821-52"/>
    </source>
</evidence>
<comment type="cofactor">
    <cofactor evidence="1 4">
        <name>pyridoxal 5'-phosphate</name>
        <dbReference type="ChEBI" id="CHEBI:597326"/>
    </cofactor>
</comment>
<dbReference type="GO" id="GO:0030170">
    <property type="term" value="F:pyridoxal phosphate binding"/>
    <property type="evidence" value="ECO:0007669"/>
    <property type="project" value="TreeGrafter"/>
</dbReference>
<name>A0A817WMT4_9BILA</name>
<evidence type="ECO:0000256" key="2">
    <source>
        <dbReference type="ARBA" id="ARBA00022898"/>
    </source>
</evidence>
<evidence type="ECO:0000256" key="1">
    <source>
        <dbReference type="ARBA" id="ARBA00001933"/>
    </source>
</evidence>
<feature type="domain" description="Alanine racemase C-terminal" evidence="6">
    <location>
        <begin position="207"/>
        <end position="332"/>
    </location>
</feature>
<evidence type="ECO:0000256" key="3">
    <source>
        <dbReference type="ARBA" id="ARBA00023235"/>
    </source>
</evidence>
<evidence type="ECO:0000313" key="7">
    <source>
        <dbReference type="EMBL" id="CAF3357579.1"/>
    </source>
</evidence>
<dbReference type="Gene3D" id="3.20.20.10">
    <property type="entry name" value="Alanine racemase"/>
    <property type="match status" value="1"/>
</dbReference>
<dbReference type="GO" id="GO:0005829">
    <property type="term" value="C:cytosol"/>
    <property type="evidence" value="ECO:0007669"/>
    <property type="project" value="TreeGrafter"/>
</dbReference>
<sequence length="333" mass="36787">MAVVKANSYGTAFWQLPHFVNTDPIDYFVVAYAHEATPLLRWASQKPIIVMAPEVANFHYLVQHRLEPVLHSIELLKAFNGFCEQTNCSNYPVHIKINTGMNRLGLDWHDIEQLLGSLSTPINLNIVSAMSHYAASGTAEQDNFSALQVERFNNALSQLKKRFPSIGITHISNTNGALRHPISTNNMVRIGIGMYGMVEQKLGLQQAIVWKTTIAAIRTVPMGETIGYERATTLAHTAAIAVIQVGYADGYSRKLGNQCGRVFLHNQLAPIVGNVCMDMIMIDVSGIANVAVGDEVELFGNNLSIHDMAKWAGTIPYEIICGVGERVKRVYHL</sequence>
<dbReference type="PANTHER" id="PTHR30511:SF0">
    <property type="entry name" value="ALANINE RACEMASE, CATABOLIC-RELATED"/>
    <property type="match status" value="1"/>
</dbReference>
<accession>A0A817WMT4</accession>
<dbReference type="Pfam" id="PF00842">
    <property type="entry name" value="Ala_racemase_C"/>
    <property type="match status" value="1"/>
</dbReference>
<dbReference type="GO" id="GO:0008784">
    <property type="term" value="F:alanine racemase activity"/>
    <property type="evidence" value="ECO:0007669"/>
    <property type="project" value="InterPro"/>
</dbReference>
<dbReference type="CDD" id="cd00430">
    <property type="entry name" value="PLPDE_III_AR"/>
    <property type="match status" value="1"/>
</dbReference>
<organism evidence="7 9">
    <name type="scientific">Rotaria socialis</name>
    <dbReference type="NCBI Taxonomy" id="392032"/>
    <lineage>
        <taxon>Eukaryota</taxon>
        <taxon>Metazoa</taxon>
        <taxon>Spiralia</taxon>
        <taxon>Gnathifera</taxon>
        <taxon>Rotifera</taxon>
        <taxon>Eurotatoria</taxon>
        <taxon>Bdelloidea</taxon>
        <taxon>Philodinida</taxon>
        <taxon>Philodinidae</taxon>
        <taxon>Rotaria</taxon>
    </lineage>
</organism>
<gene>
    <name evidence="7" type="ORF">GRG538_LOCUS6120</name>
    <name evidence="8" type="ORF">QYT958_LOCUS14496</name>
</gene>
<comment type="caution">
    <text evidence="7">The sequence shown here is derived from an EMBL/GenBank/DDBJ whole genome shotgun (WGS) entry which is preliminary data.</text>
</comment>
<dbReference type="Pfam" id="PF01168">
    <property type="entry name" value="Ala_racemase_N"/>
    <property type="match status" value="1"/>
</dbReference>
<dbReference type="PRINTS" id="PR00992">
    <property type="entry name" value="ALARACEMASE"/>
</dbReference>
<dbReference type="PANTHER" id="PTHR30511">
    <property type="entry name" value="ALANINE RACEMASE"/>
    <property type="match status" value="1"/>
</dbReference>
<dbReference type="SUPFAM" id="SSF51419">
    <property type="entry name" value="PLP-binding barrel"/>
    <property type="match status" value="1"/>
</dbReference>